<proteinExistence type="predicted"/>
<protein>
    <submittedName>
        <fullName evidence="1">Sulfite oxidase-like oxidoreductase</fullName>
    </submittedName>
</protein>
<accession>A0A229UHM5</accession>
<sequence>YFWKSANGFRVFEFMKNDRPGFWESNGFHIVAEPFREERFSGEPLPLPEDEWVGKDFD</sequence>
<organism evidence="1 2">
    <name type="scientific">Paenibacillus rigui</name>
    <dbReference type="NCBI Taxonomy" id="554312"/>
    <lineage>
        <taxon>Bacteria</taxon>
        <taxon>Bacillati</taxon>
        <taxon>Bacillota</taxon>
        <taxon>Bacilli</taxon>
        <taxon>Bacillales</taxon>
        <taxon>Paenibacillaceae</taxon>
        <taxon>Paenibacillus</taxon>
    </lineage>
</organism>
<dbReference type="Proteomes" id="UP000215509">
    <property type="component" value="Unassembled WGS sequence"/>
</dbReference>
<name>A0A229UHM5_9BACL</name>
<gene>
    <name evidence="1" type="ORF">CF651_28730</name>
</gene>
<comment type="caution">
    <text evidence="1">The sequence shown here is derived from an EMBL/GenBank/DDBJ whole genome shotgun (WGS) entry which is preliminary data.</text>
</comment>
<evidence type="ECO:0000313" key="2">
    <source>
        <dbReference type="Proteomes" id="UP000215509"/>
    </source>
</evidence>
<dbReference type="AlphaFoldDB" id="A0A229UHM5"/>
<keyword evidence="2" id="KW-1185">Reference proteome</keyword>
<evidence type="ECO:0000313" key="1">
    <source>
        <dbReference type="EMBL" id="OXM82880.1"/>
    </source>
</evidence>
<reference evidence="1 2" key="1">
    <citation type="submission" date="2017-07" db="EMBL/GenBank/DDBJ databases">
        <title>Genome sequencing and assembly of Paenibacillus rigui.</title>
        <authorList>
            <person name="Mayilraj S."/>
        </authorList>
    </citation>
    <scope>NUCLEOTIDE SEQUENCE [LARGE SCALE GENOMIC DNA]</scope>
    <source>
        <strain evidence="1 2">JCM 16352</strain>
    </source>
</reference>
<dbReference type="EMBL" id="NMQW01000055">
    <property type="protein sequence ID" value="OXM82880.1"/>
    <property type="molecule type" value="Genomic_DNA"/>
</dbReference>
<feature type="non-terminal residue" evidence="1">
    <location>
        <position position="1"/>
    </location>
</feature>